<evidence type="ECO:0000313" key="7">
    <source>
        <dbReference type="Proteomes" id="UP000676601"/>
    </source>
</evidence>
<evidence type="ECO:0000256" key="2">
    <source>
        <dbReference type="ARBA" id="ARBA00023015"/>
    </source>
</evidence>
<dbReference type="SUPFAM" id="SSF53850">
    <property type="entry name" value="Periplasmic binding protein-like II"/>
    <property type="match status" value="1"/>
</dbReference>
<proteinExistence type="inferred from homology"/>
<dbReference type="PANTHER" id="PTHR30126:SF40">
    <property type="entry name" value="HTH-TYPE TRANSCRIPTIONAL REGULATOR GLTR"/>
    <property type="match status" value="1"/>
</dbReference>
<gene>
    <name evidence="6" type="ORF">J21TS7_07260</name>
</gene>
<dbReference type="Proteomes" id="UP000676601">
    <property type="component" value="Unassembled WGS sequence"/>
</dbReference>
<evidence type="ECO:0000256" key="1">
    <source>
        <dbReference type="ARBA" id="ARBA00009437"/>
    </source>
</evidence>
<dbReference type="InterPro" id="IPR036388">
    <property type="entry name" value="WH-like_DNA-bd_sf"/>
</dbReference>
<dbReference type="Pfam" id="PF00126">
    <property type="entry name" value="HTH_1"/>
    <property type="match status" value="1"/>
</dbReference>
<reference evidence="6 7" key="1">
    <citation type="submission" date="2021-03" db="EMBL/GenBank/DDBJ databases">
        <title>Antimicrobial resistance genes in bacteria isolated from Japanese honey, and their potential for conferring macrolide and lincosamide resistance in the American foulbrood pathogen Paenibacillus larvae.</title>
        <authorList>
            <person name="Okamoto M."/>
            <person name="Kumagai M."/>
            <person name="Kanamori H."/>
            <person name="Takamatsu D."/>
        </authorList>
    </citation>
    <scope>NUCLEOTIDE SEQUENCE [LARGE SCALE GENOMIC DNA]</scope>
    <source>
        <strain evidence="6 7">J21TS7</strain>
    </source>
</reference>
<name>A0ABQ4L8X6_9BACL</name>
<dbReference type="EMBL" id="BORU01000001">
    <property type="protein sequence ID" value="GIO52408.1"/>
    <property type="molecule type" value="Genomic_DNA"/>
</dbReference>
<evidence type="ECO:0000256" key="4">
    <source>
        <dbReference type="ARBA" id="ARBA00023163"/>
    </source>
</evidence>
<dbReference type="InterPro" id="IPR005119">
    <property type="entry name" value="LysR_subst-bd"/>
</dbReference>
<accession>A0ABQ4L8X6</accession>
<protein>
    <submittedName>
        <fullName evidence="6">LysR family transcriptional regulator</fullName>
    </submittedName>
</protein>
<dbReference type="Pfam" id="PF03466">
    <property type="entry name" value="LysR_substrate"/>
    <property type="match status" value="1"/>
</dbReference>
<dbReference type="SUPFAM" id="SSF46785">
    <property type="entry name" value="Winged helix' DNA-binding domain"/>
    <property type="match status" value="1"/>
</dbReference>
<dbReference type="Gene3D" id="1.10.10.10">
    <property type="entry name" value="Winged helix-like DNA-binding domain superfamily/Winged helix DNA-binding domain"/>
    <property type="match status" value="1"/>
</dbReference>
<evidence type="ECO:0000313" key="6">
    <source>
        <dbReference type="EMBL" id="GIO52408.1"/>
    </source>
</evidence>
<dbReference type="PROSITE" id="PS50931">
    <property type="entry name" value="HTH_LYSR"/>
    <property type="match status" value="1"/>
</dbReference>
<keyword evidence="7" id="KW-1185">Reference proteome</keyword>
<dbReference type="InterPro" id="IPR036390">
    <property type="entry name" value="WH_DNA-bd_sf"/>
</dbReference>
<sequence length="298" mass="33678">MHVINRVIIIFDTLEADMDIDNMKAFVSVAELKSLSAAAVKLNHLQSNMTAKIKKIEAHYGQQLFIRSAKGMELTSEGRKLYRQYKKMLVLWEETELDMSYREMKLRIGTMQSVFGKELTDALTRLYENHADLSVTLKTGTTQSMEHELLQGNIDLAFTIGRTDSPQLSYKKLGTEEMVLIGKKFAGGQSLECALHGENWIILTRDCLYAAILERLYAELGLEKGESTEVGILDTLLQLTSLGMGISLISKNIVMQHGFSAFAQLPEPFRYVDKYLVTRAGYEMSPLEKSFVETSHFL</sequence>
<evidence type="ECO:0000259" key="5">
    <source>
        <dbReference type="PROSITE" id="PS50931"/>
    </source>
</evidence>
<dbReference type="InterPro" id="IPR000847">
    <property type="entry name" value="LysR_HTH_N"/>
</dbReference>
<keyword evidence="3" id="KW-0238">DNA-binding</keyword>
<keyword evidence="2" id="KW-0805">Transcription regulation</keyword>
<feature type="domain" description="HTH lysR-type" evidence="5">
    <location>
        <begin position="18"/>
        <end position="75"/>
    </location>
</feature>
<keyword evidence="4" id="KW-0804">Transcription</keyword>
<dbReference type="Gene3D" id="3.40.190.290">
    <property type="match status" value="1"/>
</dbReference>
<organism evidence="6 7">
    <name type="scientific">Paenibacillus cineris</name>
    <dbReference type="NCBI Taxonomy" id="237530"/>
    <lineage>
        <taxon>Bacteria</taxon>
        <taxon>Bacillati</taxon>
        <taxon>Bacillota</taxon>
        <taxon>Bacilli</taxon>
        <taxon>Bacillales</taxon>
        <taxon>Paenibacillaceae</taxon>
        <taxon>Paenibacillus</taxon>
    </lineage>
</organism>
<comment type="caution">
    <text evidence="6">The sequence shown here is derived from an EMBL/GenBank/DDBJ whole genome shotgun (WGS) entry which is preliminary data.</text>
</comment>
<dbReference type="PANTHER" id="PTHR30126">
    <property type="entry name" value="HTH-TYPE TRANSCRIPTIONAL REGULATOR"/>
    <property type="match status" value="1"/>
</dbReference>
<dbReference type="CDD" id="cd05466">
    <property type="entry name" value="PBP2_LTTR_substrate"/>
    <property type="match status" value="1"/>
</dbReference>
<evidence type="ECO:0000256" key="3">
    <source>
        <dbReference type="ARBA" id="ARBA00023125"/>
    </source>
</evidence>
<comment type="similarity">
    <text evidence="1">Belongs to the LysR transcriptional regulatory family.</text>
</comment>